<gene>
    <name evidence="1" type="ORF">GJJ30_23995</name>
</gene>
<dbReference type="Proteomes" id="UP000441754">
    <property type="component" value="Unassembled WGS sequence"/>
</dbReference>
<dbReference type="NCBIfam" id="NF045579">
    <property type="entry name" value="rhamnoside_JR"/>
    <property type="match status" value="1"/>
</dbReference>
<accession>A0A7K0ERI5</accession>
<dbReference type="PANTHER" id="PTHR36848:SF2">
    <property type="entry name" value="SECRETED PROTEIN"/>
    <property type="match status" value="1"/>
</dbReference>
<evidence type="ECO:0000313" key="2">
    <source>
        <dbReference type="Proteomes" id="UP000441754"/>
    </source>
</evidence>
<reference evidence="1 2" key="1">
    <citation type="journal article" date="2018" name="Antonie Van Leeuwenhoek">
        <title>Larkinella terrae sp. nov., isolated from soil on Jeju Island, South Korea.</title>
        <authorList>
            <person name="Ten L.N."/>
            <person name="Jeon J."/>
            <person name="Park S.J."/>
            <person name="Park S."/>
            <person name="Lee S.Y."/>
            <person name="Kim M.K."/>
            <person name="Jung H.Y."/>
        </authorList>
    </citation>
    <scope>NUCLEOTIDE SEQUENCE [LARGE SCALE GENOMIC DNA]</scope>
    <source>
        <strain evidence="1 2">KCTC 52001</strain>
    </source>
</reference>
<comment type="caution">
    <text evidence="1">The sequence shown here is derived from an EMBL/GenBank/DDBJ whole genome shotgun (WGS) entry which is preliminary data.</text>
</comment>
<dbReference type="AlphaFoldDB" id="A0A7K0ERI5"/>
<dbReference type="PROSITE" id="PS51257">
    <property type="entry name" value="PROKAR_LIPOPROTEIN"/>
    <property type="match status" value="1"/>
</dbReference>
<dbReference type="InterPro" id="IPR008979">
    <property type="entry name" value="Galactose-bd-like_sf"/>
</dbReference>
<dbReference type="OrthoDB" id="9761519at2"/>
<protein>
    <recommendedName>
        <fullName evidence="3">Glycoside hydrolase</fullName>
    </recommendedName>
</protein>
<dbReference type="PANTHER" id="PTHR36848">
    <property type="entry name" value="DNA-BINDING PROTEIN (PUTATIVE SECRETED PROTEIN)-RELATED"/>
    <property type="match status" value="1"/>
</dbReference>
<keyword evidence="2" id="KW-1185">Reference proteome</keyword>
<sequence length="983" mass="109293">MKKSTLIIGLVSLAGLACGPEPKTSSESKEWFPYFDFDASTFQKAPRAFGPFTRWWLPGNDITSEELQREIKTLADNGFAGVEVQPLTMGTNPNAPKAQVDRVNSWDTPSFYEHLRAIMQQAQQSEVVVDMNGGSGWPLGGAFFDPKESMKTLAITDTSLAGGQTFSGELPRPQEAHGKPTGMLAMMLQKNPVKPEWASLKSVIAARETGKSDNQAVLDPKSLVDLTDKVSGGKLNWQAPTGGNWRIVAAWSIPTGEKPSLIASSKTNYVIDHLDPVVVDKTYDYLLGDRTGLPAYYGKPLRAVFNDSYEFHTDRIISPDFLKVFREKNGYDIAPYLGAVFQKGYNHPTYLASMYKGAKPPFTFNITEGWRLMHDYDLAVNEVFKTNFIKASDGWMQKRGMLHRTQAYGFPIDVIGAAGAADIPEAEQLFAEGSEGYLKLVTSGAHLYNKPVITQESFVSIFRAEMTTPQKIKVWADKSFACGINQLIYHGTPYKYNPGEYGKEGWNTWSSPFNAFVNFSTGMNESDPFWKDIKTVNQYLARCQYALRSGKPQTDVLIYMPFNDFSEDQLALNPNEILYRGYFEGVEPKEVGAFGTFEAPKTPLNTWYKELWKTVNALEANGISWEFVNDESLQKATFANGKLTVNESQYQGLILANLPYIDLASAKHVNALSKQGLPIWAVGKLPQKQPSFLDYAANDQQTAQLMNEVGQQKTTKTGFDETAVASIRQSIRFAKPVDFSRQITRLMQDGSQLKFIWNKTDQWQTIALNLDGMFTSGYWLNPENGKIETATGKAISYELPPYGSVMLYASVKTPIAAALVSAPDPTLTSKTSELLKLSTWNITVGDVSLKNSQLLDWRLNDQLKYKSDESVYTATFNVKTVDPAIQYVVDLGKVFFTANVTVNNQSVGKRLFAPYQLDVTKFLKPGENNLTVQVTTSRRNGFIGEAVKGNNKYAQFKGKENTLLPAGLAGPVRILGVSRNSQQ</sequence>
<dbReference type="RefSeq" id="WP_154177731.1">
    <property type="nucleotide sequence ID" value="NZ_WJXZ01000014.1"/>
</dbReference>
<evidence type="ECO:0000313" key="1">
    <source>
        <dbReference type="EMBL" id="MRS64382.1"/>
    </source>
</evidence>
<dbReference type="SUPFAM" id="SSF49785">
    <property type="entry name" value="Galactose-binding domain-like"/>
    <property type="match status" value="1"/>
</dbReference>
<organism evidence="1 2">
    <name type="scientific">Larkinella terrae</name>
    <dbReference type="NCBI Taxonomy" id="2025311"/>
    <lineage>
        <taxon>Bacteria</taxon>
        <taxon>Pseudomonadati</taxon>
        <taxon>Bacteroidota</taxon>
        <taxon>Cytophagia</taxon>
        <taxon>Cytophagales</taxon>
        <taxon>Spirosomataceae</taxon>
        <taxon>Larkinella</taxon>
    </lineage>
</organism>
<dbReference type="Gene3D" id="2.60.120.260">
    <property type="entry name" value="Galactose-binding domain-like"/>
    <property type="match status" value="1"/>
</dbReference>
<dbReference type="EMBL" id="WJXZ01000014">
    <property type="protein sequence ID" value="MRS64382.1"/>
    <property type="molecule type" value="Genomic_DNA"/>
</dbReference>
<name>A0A7K0ERI5_9BACT</name>
<dbReference type="InterPro" id="IPR053161">
    <property type="entry name" value="Ulvan_degrading_GH"/>
</dbReference>
<dbReference type="GO" id="GO:0004553">
    <property type="term" value="F:hydrolase activity, hydrolyzing O-glycosyl compounds"/>
    <property type="evidence" value="ECO:0007669"/>
    <property type="project" value="UniProtKB-ARBA"/>
</dbReference>
<dbReference type="Pfam" id="PF17132">
    <property type="entry name" value="Glyco_hydro_106"/>
    <property type="match status" value="1"/>
</dbReference>
<evidence type="ECO:0008006" key="3">
    <source>
        <dbReference type="Google" id="ProtNLM"/>
    </source>
</evidence>
<proteinExistence type="predicted"/>